<gene>
    <name evidence="2" type="ORF">C7380_103116</name>
</gene>
<dbReference type="EMBL" id="QGGI01000003">
    <property type="protein sequence ID" value="PWJ95937.1"/>
    <property type="molecule type" value="Genomic_DNA"/>
</dbReference>
<evidence type="ECO:0000256" key="1">
    <source>
        <dbReference type="PIRNR" id="PIRNR036409"/>
    </source>
</evidence>
<evidence type="ECO:0000313" key="2">
    <source>
        <dbReference type="EMBL" id="PWJ95937.1"/>
    </source>
</evidence>
<dbReference type="Proteomes" id="UP000245921">
    <property type="component" value="Unassembled WGS sequence"/>
</dbReference>
<name>A0AA45C8G4_9BACT</name>
<dbReference type="NCBIfam" id="TIGR02528">
    <property type="entry name" value="EutP"/>
    <property type="match status" value="1"/>
</dbReference>
<accession>A0AA45C8G4</accession>
<dbReference type="PANTHER" id="PTHR40453:SF1">
    <property type="entry name" value="PROTEIN YOEF"/>
    <property type="match status" value="1"/>
</dbReference>
<dbReference type="InterPro" id="IPR012381">
    <property type="entry name" value="EutP_PduV"/>
</dbReference>
<dbReference type="GO" id="GO:0005524">
    <property type="term" value="F:ATP binding"/>
    <property type="evidence" value="ECO:0007669"/>
    <property type="project" value="UniProtKB-UniRule"/>
</dbReference>
<comment type="similarity">
    <text evidence="1">Belongs to the EutP/PduV family.</text>
</comment>
<proteinExistence type="inferred from homology"/>
<protein>
    <submittedName>
        <fullName evidence="2">Ethanolamine utilization protein EutP</fullName>
    </submittedName>
</protein>
<sequence>MKKIMLIGKTGSGKTTFCQAYKNQELIYKKTQAIDFMDELIDTPGEYIENRVYYKALIVTSNECDIICFLNDPTSDESFLPPGFASMFNKETIGLITKIEKSSNENIKKAEENLKLSGVEKIFKIDNFSKKGFEELENYINSLS</sequence>
<dbReference type="Gene3D" id="3.40.50.300">
    <property type="entry name" value="P-loop containing nucleotide triphosphate hydrolases"/>
    <property type="match status" value="1"/>
</dbReference>
<dbReference type="AlphaFoldDB" id="A0AA45C8G4"/>
<reference evidence="2 3" key="1">
    <citation type="submission" date="2018-05" db="EMBL/GenBank/DDBJ databases">
        <title>Genomic Encyclopedia of Type Strains, Phase IV (KMG-IV): sequencing the most valuable type-strain genomes for metagenomic binning, comparative biology and taxonomic classification.</title>
        <authorList>
            <person name="Goeker M."/>
        </authorList>
    </citation>
    <scope>NUCLEOTIDE SEQUENCE [LARGE SCALE GENOMIC DNA]</scope>
    <source>
        <strain evidence="2 3">DSM 24906</strain>
    </source>
</reference>
<dbReference type="Pfam" id="PF10662">
    <property type="entry name" value="PduV-EutP"/>
    <property type="match status" value="1"/>
</dbReference>
<keyword evidence="1" id="KW-0547">Nucleotide-binding</keyword>
<keyword evidence="3" id="KW-1185">Reference proteome</keyword>
<dbReference type="PIRSF" id="PIRSF036409">
    <property type="entry name" value="EutP_PduV"/>
    <property type="match status" value="1"/>
</dbReference>
<dbReference type="InterPro" id="IPR027417">
    <property type="entry name" value="P-loop_NTPase"/>
</dbReference>
<dbReference type="GO" id="GO:0006576">
    <property type="term" value="P:biogenic amine metabolic process"/>
    <property type="evidence" value="ECO:0007669"/>
    <property type="project" value="InterPro"/>
</dbReference>
<dbReference type="SUPFAM" id="SSF52540">
    <property type="entry name" value="P-loop containing nucleoside triphosphate hydrolases"/>
    <property type="match status" value="1"/>
</dbReference>
<dbReference type="CDD" id="cd00882">
    <property type="entry name" value="Ras_like_GTPase"/>
    <property type="match status" value="1"/>
</dbReference>
<dbReference type="RefSeq" id="WP_109604054.1">
    <property type="nucleotide sequence ID" value="NZ_QGGI01000003.1"/>
</dbReference>
<dbReference type="PANTHER" id="PTHR40453">
    <property type="entry name" value="PROTEIN YOEF"/>
    <property type="match status" value="1"/>
</dbReference>
<comment type="caution">
    <text evidence="2">The sequence shown here is derived from an EMBL/GenBank/DDBJ whole genome shotgun (WGS) entry which is preliminary data.</text>
</comment>
<organism evidence="2 3">
    <name type="scientific">Oceanotoga teriensis</name>
    <dbReference type="NCBI Taxonomy" id="515440"/>
    <lineage>
        <taxon>Bacteria</taxon>
        <taxon>Thermotogati</taxon>
        <taxon>Thermotogota</taxon>
        <taxon>Thermotogae</taxon>
        <taxon>Petrotogales</taxon>
        <taxon>Petrotogaceae</taxon>
        <taxon>Oceanotoga</taxon>
    </lineage>
</organism>
<evidence type="ECO:0000313" key="3">
    <source>
        <dbReference type="Proteomes" id="UP000245921"/>
    </source>
</evidence>